<reference evidence="6 7" key="1">
    <citation type="journal article" date="2011" name="EMBO J.">
        <title>Structural diversity of bacterial flagellar motors.</title>
        <authorList>
            <person name="Chen S."/>
            <person name="Beeby M."/>
            <person name="Murphy G.E."/>
            <person name="Leadbetter J.R."/>
            <person name="Hendrixson D.R."/>
            <person name="Briegel A."/>
            <person name="Li Z."/>
            <person name="Shi J."/>
            <person name="Tocheva E.I."/>
            <person name="Muller A."/>
            <person name="Dobro M.J."/>
            <person name="Jensen G.J."/>
        </authorList>
    </citation>
    <scope>NUCLEOTIDE SEQUENCE [LARGE SCALE GENOMIC DNA]</scope>
    <source>
        <strain evidence="6 7">DSM 6540</strain>
    </source>
</reference>
<evidence type="ECO:0000256" key="2">
    <source>
        <dbReference type="ARBA" id="ARBA00023015"/>
    </source>
</evidence>
<accession>F7NFT5</accession>
<evidence type="ECO:0000256" key="4">
    <source>
        <dbReference type="ARBA" id="ARBA00023163"/>
    </source>
</evidence>
<evidence type="ECO:0000259" key="5">
    <source>
        <dbReference type="PROSITE" id="PS50931"/>
    </source>
</evidence>
<dbReference type="InterPro" id="IPR036390">
    <property type="entry name" value="WH_DNA-bd_sf"/>
</dbReference>
<dbReference type="AlphaFoldDB" id="F7NFT5"/>
<keyword evidence="3" id="KW-0238">DNA-binding</keyword>
<dbReference type="Pfam" id="PF00126">
    <property type="entry name" value="HTH_1"/>
    <property type="match status" value="1"/>
</dbReference>
<gene>
    <name evidence="6" type="ORF">ALO_04583</name>
</gene>
<dbReference type="PROSITE" id="PS50931">
    <property type="entry name" value="HTH_LYSR"/>
    <property type="match status" value="1"/>
</dbReference>
<evidence type="ECO:0000313" key="6">
    <source>
        <dbReference type="EMBL" id="EGO65096.1"/>
    </source>
</evidence>
<dbReference type="PANTHER" id="PTHR30126">
    <property type="entry name" value="HTH-TYPE TRANSCRIPTIONAL REGULATOR"/>
    <property type="match status" value="1"/>
</dbReference>
<keyword evidence="4" id="KW-0804">Transcription</keyword>
<organism evidence="6 7">
    <name type="scientific">Acetonema longum DSM 6540</name>
    <dbReference type="NCBI Taxonomy" id="1009370"/>
    <lineage>
        <taxon>Bacteria</taxon>
        <taxon>Bacillati</taxon>
        <taxon>Bacillota</taxon>
        <taxon>Negativicutes</taxon>
        <taxon>Acetonemataceae</taxon>
        <taxon>Acetonema</taxon>
    </lineage>
</organism>
<keyword evidence="7" id="KW-1185">Reference proteome</keyword>
<sequence length="290" mass="33616">MDDKDWMMLTIIKEERNLTKSAQRLFLSQPALTYRLQSLEQEFGVRILNRYPNGVSFTMQGEYILQCAEELLQKIKHTRECVQAMEDHIEGPLRLGISSVFAKFKMAPILKEYKQRFPNVQLSLKTGSSTSQLPDMLQNREVDIAILRGDFNWPEKKHTLLEEPFCVVSAKPLELDDLPSLPWIQYETAAITKTDYDYCTWWQEYFCAPPPPVTKVDSIEACIQLVTHGIGWTILPKIHVGNNRALFTRPVIWSNGRPMLKKTVMAYRNETLNRPAAKVFVDYILHECFD</sequence>
<dbReference type="Gene3D" id="3.40.190.290">
    <property type="match status" value="1"/>
</dbReference>
<dbReference type="InterPro" id="IPR005119">
    <property type="entry name" value="LysR_subst-bd"/>
</dbReference>
<evidence type="ECO:0000256" key="3">
    <source>
        <dbReference type="ARBA" id="ARBA00023125"/>
    </source>
</evidence>
<comment type="similarity">
    <text evidence="1">Belongs to the LysR transcriptional regulatory family.</text>
</comment>
<dbReference type="RefSeq" id="WP_004093233.1">
    <property type="nucleotide sequence ID" value="NZ_AFGF01000034.1"/>
</dbReference>
<dbReference type="STRING" id="1009370.ALO_04583"/>
<protein>
    <submittedName>
        <fullName evidence="6">LysR family transcriptional regulator</fullName>
    </submittedName>
</protein>
<dbReference type="PRINTS" id="PR00039">
    <property type="entry name" value="HTHLYSR"/>
</dbReference>
<feature type="domain" description="HTH lysR-type" evidence="5">
    <location>
        <begin position="1"/>
        <end position="58"/>
    </location>
</feature>
<keyword evidence="2" id="KW-0805">Transcription regulation</keyword>
<name>F7NFT5_9FIRM</name>
<dbReference type="SUPFAM" id="SSF53850">
    <property type="entry name" value="Periplasmic binding protein-like II"/>
    <property type="match status" value="1"/>
</dbReference>
<dbReference type="Pfam" id="PF03466">
    <property type="entry name" value="LysR_substrate"/>
    <property type="match status" value="1"/>
</dbReference>
<dbReference type="SUPFAM" id="SSF46785">
    <property type="entry name" value="Winged helix' DNA-binding domain"/>
    <property type="match status" value="1"/>
</dbReference>
<proteinExistence type="inferred from homology"/>
<dbReference type="OrthoDB" id="107670at2"/>
<comment type="caution">
    <text evidence="6">The sequence shown here is derived from an EMBL/GenBank/DDBJ whole genome shotgun (WGS) entry which is preliminary data.</text>
</comment>
<dbReference type="InterPro" id="IPR036388">
    <property type="entry name" value="WH-like_DNA-bd_sf"/>
</dbReference>
<dbReference type="GO" id="GO:0000976">
    <property type="term" value="F:transcription cis-regulatory region binding"/>
    <property type="evidence" value="ECO:0007669"/>
    <property type="project" value="TreeGrafter"/>
</dbReference>
<evidence type="ECO:0000256" key="1">
    <source>
        <dbReference type="ARBA" id="ARBA00009437"/>
    </source>
</evidence>
<dbReference type="CDD" id="cd05466">
    <property type="entry name" value="PBP2_LTTR_substrate"/>
    <property type="match status" value="1"/>
</dbReference>
<dbReference type="InterPro" id="IPR000847">
    <property type="entry name" value="LysR_HTH_N"/>
</dbReference>
<dbReference type="eggNOG" id="COG0583">
    <property type="taxonomic scope" value="Bacteria"/>
</dbReference>
<dbReference type="Proteomes" id="UP000003240">
    <property type="component" value="Unassembled WGS sequence"/>
</dbReference>
<dbReference type="GO" id="GO:0003700">
    <property type="term" value="F:DNA-binding transcription factor activity"/>
    <property type="evidence" value="ECO:0007669"/>
    <property type="project" value="InterPro"/>
</dbReference>
<dbReference type="Gene3D" id="1.10.10.10">
    <property type="entry name" value="Winged helix-like DNA-binding domain superfamily/Winged helix DNA-binding domain"/>
    <property type="match status" value="1"/>
</dbReference>
<dbReference type="PANTHER" id="PTHR30126:SF78">
    <property type="entry name" value="HTH LYSR-TYPE DOMAIN-CONTAINING PROTEIN"/>
    <property type="match status" value="1"/>
</dbReference>
<evidence type="ECO:0000313" key="7">
    <source>
        <dbReference type="Proteomes" id="UP000003240"/>
    </source>
</evidence>
<dbReference type="EMBL" id="AFGF01000034">
    <property type="protein sequence ID" value="EGO65096.1"/>
    <property type="molecule type" value="Genomic_DNA"/>
</dbReference>